<evidence type="ECO:0000256" key="1">
    <source>
        <dbReference type="SAM" id="MobiDB-lite"/>
    </source>
</evidence>
<protein>
    <submittedName>
        <fullName evidence="2">Uncharacterized protein</fullName>
    </submittedName>
</protein>
<gene>
    <name evidence="2" type="ORF">P7K49_004155</name>
</gene>
<comment type="caution">
    <text evidence="2">The sequence shown here is derived from an EMBL/GenBank/DDBJ whole genome shotgun (WGS) entry which is preliminary data.</text>
</comment>
<keyword evidence="3" id="KW-1185">Reference proteome</keyword>
<proteinExistence type="predicted"/>
<feature type="non-terminal residue" evidence="2">
    <location>
        <position position="90"/>
    </location>
</feature>
<sequence length="90" mass="9666">MPSRAGFSKAEPWGPVGILAYRLVVRARSPRRRAGTVPGLPGPRPSRRRRAQGASARLPPPTRRNGAPLGSAPHVPARRPRRPDSPGTLP</sequence>
<dbReference type="EMBL" id="JASSZA010000002">
    <property type="protein sequence ID" value="KAK2117269.1"/>
    <property type="molecule type" value="Genomic_DNA"/>
</dbReference>
<evidence type="ECO:0000313" key="3">
    <source>
        <dbReference type="Proteomes" id="UP001266305"/>
    </source>
</evidence>
<dbReference type="Proteomes" id="UP001266305">
    <property type="component" value="Unassembled WGS sequence"/>
</dbReference>
<name>A0ABQ9W6M8_SAGOE</name>
<accession>A0ABQ9W6M8</accession>
<feature type="region of interest" description="Disordered" evidence="1">
    <location>
        <begin position="27"/>
        <end position="90"/>
    </location>
</feature>
<evidence type="ECO:0000313" key="2">
    <source>
        <dbReference type="EMBL" id="KAK2117269.1"/>
    </source>
</evidence>
<reference evidence="2 3" key="1">
    <citation type="submission" date="2023-05" db="EMBL/GenBank/DDBJ databases">
        <title>B98-5 Cell Line De Novo Hybrid Assembly: An Optical Mapping Approach.</title>
        <authorList>
            <person name="Kananen K."/>
            <person name="Auerbach J.A."/>
            <person name="Kautto E."/>
            <person name="Blachly J.S."/>
        </authorList>
    </citation>
    <scope>NUCLEOTIDE SEQUENCE [LARGE SCALE GENOMIC DNA]</scope>
    <source>
        <strain evidence="2">B95-8</strain>
        <tissue evidence="2">Cell line</tissue>
    </source>
</reference>
<organism evidence="2 3">
    <name type="scientific">Saguinus oedipus</name>
    <name type="common">Cotton-top tamarin</name>
    <name type="synonym">Oedipomidas oedipus</name>
    <dbReference type="NCBI Taxonomy" id="9490"/>
    <lineage>
        <taxon>Eukaryota</taxon>
        <taxon>Metazoa</taxon>
        <taxon>Chordata</taxon>
        <taxon>Craniata</taxon>
        <taxon>Vertebrata</taxon>
        <taxon>Euteleostomi</taxon>
        <taxon>Mammalia</taxon>
        <taxon>Eutheria</taxon>
        <taxon>Euarchontoglires</taxon>
        <taxon>Primates</taxon>
        <taxon>Haplorrhini</taxon>
        <taxon>Platyrrhini</taxon>
        <taxon>Cebidae</taxon>
        <taxon>Callitrichinae</taxon>
        <taxon>Saguinus</taxon>
    </lineage>
</organism>